<dbReference type="Gene3D" id="3.40.50.150">
    <property type="entry name" value="Vaccinia Virus protein VP39"/>
    <property type="match status" value="1"/>
</dbReference>
<dbReference type="EMBL" id="BAAFZP010000001">
    <property type="protein sequence ID" value="GAB1582633.1"/>
    <property type="molecule type" value="Genomic_DNA"/>
</dbReference>
<sequence length="314" mass="34315">MRLAVEAALEGIPLAELKRAADLLSRRYRAETRDGTLHLSSDLAARAYLATRLPATYAAVRASMESAAELTPDFTPKSLLDVGAGPGTALWAASDCWPSLEKAVMLEASPAIRALGQELSRHSQLLETEWRAADVARNLADTGPFDLVTLAYVLDELSPEEGLRLVERLWQAAKGMLLVVEPGTPAGWRRMMAVRKRLVDQGAHLAAPCPHAASCPLKEPDWCHFSRRVARSRLHRLAKGGEVPWEDEKYIYLAAARFPGVAAEARVLAPPKASSGKIELKLCLPGGQAEERLVTKRDGEGYRKARRLDWGDVG</sequence>
<keyword evidence="3" id="KW-0408">Iron</keyword>
<organism evidence="5 6">
    <name type="scientific">Phyllobacterium phragmitis</name>
    <dbReference type="NCBI Taxonomy" id="2670329"/>
    <lineage>
        <taxon>Bacteria</taxon>
        <taxon>Pseudomonadati</taxon>
        <taxon>Pseudomonadota</taxon>
        <taxon>Alphaproteobacteria</taxon>
        <taxon>Hyphomicrobiales</taxon>
        <taxon>Phyllobacteriaceae</taxon>
        <taxon>Phyllobacterium</taxon>
    </lineage>
</organism>
<dbReference type="Pfam" id="PF09243">
    <property type="entry name" value="Rsm22"/>
    <property type="match status" value="1"/>
</dbReference>
<keyword evidence="6" id="KW-1185">Reference proteome</keyword>
<dbReference type="PANTHER" id="PTHR13184:SF5">
    <property type="entry name" value="METHYLTRANSFERASE-LIKE PROTEIN 17, MITOCHONDRIAL"/>
    <property type="match status" value="1"/>
</dbReference>
<dbReference type="InterPro" id="IPR029063">
    <property type="entry name" value="SAM-dependent_MTases_sf"/>
</dbReference>
<dbReference type="PANTHER" id="PTHR13184">
    <property type="entry name" value="37S RIBOSOMAL PROTEIN S22"/>
    <property type="match status" value="1"/>
</dbReference>
<proteinExistence type="predicted"/>
<dbReference type="InterPro" id="IPR015324">
    <property type="entry name" value="Ribosomal_Rsm22-like"/>
</dbReference>
<comment type="caution">
    <text evidence="5">The sequence shown here is derived from an EMBL/GenBank/DDBJ whole genome shotgun (WGS) entry which is preliminary data.</text>
</comment>
<keyword evidence="2" id="KW-0809">Transit peptide</keyword>
<reference evidence="5 6" key="1">
    <citation type="submission" date="2024-10" db="EMBL/GenBank/DDBJ databases">
        <title>Isolation, draft genome sequencing and identification of Phyllobacterium sp. NSA23, isolated from leaf soil.</title>
        <authorList>
            <person name="Akita H."/>
        </authorList>
    </citation>
    <scope>NUCLEOTIDE SEQUENCE [LARGE SCALE GENOMIC DNA]</scope>
    <source>
        <strain evidence="5 6">NSA23</strain>
    </source>
</reference>
<gene>
    <name evidence="5" type="ORF">PPNSA23_25760</name>
</gene>
<protein>
    <submittedName>
        <fullName evidence="5">Small ribosomal subunit Rsm22 family protein</fullName>
    </submittedName>
</protein>
<dbReference type="SUPFAM" id="SSF53335">
    <property type="entry name" value="S-adenosyl-L-methionine-dependent methyltransferases"/>
    <property type="match status" value="1"/>
</dbReference>
<dbReference type="InterPro" id="IPR052571">
    <property type="entry name" value="Mt_RNA_Methyltransferase"/>
</dbReference>
<dbReference type="Proteomes" id="UP001628091">
    <property type="component" value="Unassembled WGS sequence"/>
</dbReference>
<evidence type="ECO:0000313" key="5">
    <source>
        <dbReference type="EMBL" id="GAB1582633.1"/>
    </source>
</evidence>
<evidence type="ECO:0000256" key="4">
    <source>
        <dbReference type="ARBA" id="ARBA00023014"/>
    </source>
</evidence>
<name>A0ABQ0H128_9HYPH</name>
<evidence type="ECO:0000256" key="2">
    <source>
        <dbReference type="ARBA" id="ARBA00022946"/>
    </source>
</evidence>
<evidence type="ECO:0000256" key="1">
    <source>
        <dbReference type="ARBA" id="ARBA00022723"/>
    </source>
</evidence>
<evidence type="ECO:0000256" key="3">
    <source>
        <dbReference type="ARBA" id="ARBA00023004"/>
    </source>
</evidence>
<keyword evidence="4" id="KW-0411">Iron-sulfur</keyword>
<evidence type="ECO:0000313" key="6">
    <source>
        <dbReference type="Proteomes" id="UP001628091"/>
    </source>
</evidence>
<accession>A0ABQ0H128</accession>
<keyword evidence="1" id="KW-0479">Metal-binding</keyword>